<proteinExistence type="predicted"/>
<protein>
    <submittedName>
        <fullName evidence="1">Enoyl-CoA hydratase/carnithine racemase</fullName>
    </submittedName>
</protein>
<sequence>MPDYNYDLLRVERAGSVAWVIIDHPPINLLDVRLMGELDRLETELRADDAVRVVIFESANPDFFLAHYDIADLVSRCGPPPAPAVTLKRFHAMLERYRLMPKITIALLEGAARGGGSEFTLALDMRFAAIGRAILGQPEVALGLIPGGGGTQHLARLAGRARALEIIAGCEAFDAQTAERYGWVNRALPADELRPFVTRLAARIASHPPNAIARAKLAVDAALPQMHRGLMEEAQLFSASLADPVSEQRMRAYMAAGGQSRQVELRFEEALDVAVAGLR</sequence>
<dbReference type="PANTHER" id="PTHR11941">
    <property type="entry name" value="ENOYL-COA HYDRATASE-RELATED"/>
    <property type="match status" value="1"/>
</dbReference>
<dbReference type="PANTHER" id="PTHR11941:SF54">
    <property type="entry name" value="ENOYL-COA HYDRATASE, MITOCHONDRIAL"/>
    <property type="match status" value="1"/>
</dbReference>
<dbReference type="InterPro" id="IPR029045">
    <property type="entry name" value="ClpP/crotonase-like_dom_sf"/>
</dbReference>
<dbReference type="Proteomes" id="UP000189935">
    <property type="component" value="Chromosome I"/>
</dbReference>
<evidence type="ECO:0000313" key="2">
    <source>
        <dbReference type="Proteomes" id="UP000189935"/>
    </source>
</evidence>
<dbReference type="Gene3D" id="3.90.226.10">
    <property type="entry name" value="2-enoyl-CoA Hydratase, Chain A, domain 1"/>
    <property type="match status" value="1"/>
</dbReference>
<dbReference type="GO" id="GO:0003824">
    <property type="term" value="F:catalytic activity"/>
    <property type="evidence" value="ECO:0007669"/>
    <property type="project" value="UniProtKB-ARBA"/>
</dbReference>
<name>A0A1M7C0V8_9BRAD</name>
<dbReference type="EMBL" id="LT670844">
    <property type="protein sequence ID" value="SHL60834.1"/>
    <property type="molecule type" value="Genomic_DNA"/>
</dbReference>
<dbReference type="Pfam" id="PF00378">
    <property type="entry name" value="ECH_1"/>
    <property type="match status" value="1"/>
</dbReference>
<accession>A0A1M7C0V8</accession>
<dbReference type="GO" id="GO:0006635">
    <property type="term" value="P:fatty acid beta-oxidation"/>
    <property type="evidence" value="ECO:0007669"/>
    <property type="project" value="TreeGrafter"/>
</dbReference>
<dbReference type="OrthoDB" id="9775794at2"/>
<reference evidence="1 2" key="1">
    <citation type="submission" date="2016-11" db="EMBL/GenBank/DDBJ databases">
        <authorList>
            <person name="Jaros S."/>
            <person name="Januszkiewicz K."/>
            <person name="Wedrychowicz H."/>
        </authorList>
    </citation>
    <scope>NUCLEOTIDE SEQUENCE [LARGE SCALE GENOMIC DNA]</scope>
    <source>
        <strain evidence="1 2">GAS499</strain>
    </source>
</reference>
<dbReference type="InterPro" id="IPR001753">
    <property type="entry name" value="Enoyl-CoA_hydra/iso"/>
</dbReference>
<gene>
    <name evidence="1" type="ORF">SAMN05444159_6350</name>
</gene>
<organism evidence="1 2">
    <name type="scientific">Bradyrhizobium lablabi</name>
    <dbReference type="NCBI Taxonomy" id="722472"/>
    <lineage>
        <taxon>Bacteria</taxon>
        <taxon>Pseudomonadati</taxon>
        <taxon>Pseudomonadota</taxon>
        <taxon>Alphaproteobacteria</taxon>
        <taxon>Hyphomicrobiales</taxon>
        <taxon>Nitrobacteraceae</taxon>
        <taxon>Bradyrhizobium</taxon>
    </lineage>
</organism>
<dbReference type="CDD" id="cd06558">
    <property type="entry name" value="crotonase-like"/>
    <property type="match status" value="1"/>
</dbReference>
<dbReference type="SUPFAM" id="SSF52096">
    <property type="entry name" value="ClpP/crotonase"/>
    <property type="match status" value="1"/>
</dbReference>
<dbReference type="AlphaFoldDB" id="A0A1M7C0V8"/>
<dbReference type="RefSeq" id="WP_079543563.1">
    <property type="nucleotide sequence ID" value="NZ_LT670844.1"/>
</dbReference>
<evidence type="ECO:0000313" key="1">
    <source>
        <dbReference type="EMBL" id="SHL60834.1"/>
    </source>
</evidence>